<evidence type="ECO:0000313" key="2">
    <source>
        <dbReference type="EMBL" id="SHK44366.1"/>
    </source>
</evidence>
<dbReference type="Proteomes" id="UP000184465">
    <property type="component" value="Unassembled WGS sequence"/>
</dbReference>
<dbReference type="STRING" id="1121301.SAMN02745912_03317"/>
<dbReference type="AlphaFoldDB" id="A0A1M6SIC2"/>
<organism evidence="2 3">
    <name type="scientific">Paramaledivibacter caminithermalis (strain DSM 15212 / CIP 107654 / DViRD3)</name>
    <name type="common">Clostridium caminithermale</name>
    <dbReference type="NCBI Taxonomy" id="1121301"/>
    <lineage>
        <taxon>Bacteria</taxon>
        <taxon>Bacillati</taxon>
        <taxon>Bacillota</taxon>
        <taxon>Clostridia</taxon>
        <taxon>Peptostreptococcales</taxon>
        <taxon>Caminicellaceae</taxon>
        <taxon>Paramaledivibacter</taxon>
    </lineage>
</organism>
<dbReference type="GO" id="GO:0016301">
    <property type="term" value="F:kinase activity"/>
    <property type="evidence" value="ECO:0007669"/>
    <property type="project" value="UniProtKB-KW"/>
</dbReference>
<dbReference type="InterPro" id="IPR016188">
    <property type="entry name" value="PurM-like_N"/>
</dbReference>
<dbReference type="EMBL" id="FRAG01000062">
    <property type="protein sequence ID" value="SHK44366.1"/>
    <property type="molecule type" value="Genomic_DNA"/>
</dbReference>
<dbReference type="OrthoDB" id="9805740at2"/>
<keyword evidence="2" id="KW-0418">Kinase</keyword>
<evidence type="ECO:0000313" key="3">
    <source>
        <dbReference type="Proteomes" id="UP000184465"/>
    </source>
</evidence>
<dbReference type="SUPFAM" id="SSF55326">
    <property type="entry name" value="PurM N-terminal domain-like"/>
    <property type="match status" value="1"/>
</dbReference>
<dbReference type="Pfam" id="PF00586">
    <property type="entry name" value="AIRS"/>
    <property type="match status" value="1"/>
</dbReference>
<protein>
    <submittedName>
        <fullName evidence="2">Alpha-ribazole kinase</fullName>
    </submittedName>
</protein>
<dbReference type="Gene3D" id="3.30.1330.10">
    <property type="entry name" value="PurM-like, N-terminal domain"/>
    <property type="match status" value="1"/>
</dbReference>
<dbReference type="InterPro" id="IPR036921">
    <property type="entry name" value="PurM-like_N_sf"/>
</dbReference>
<evidence type="ECO:0000259" key="1">
    <source>
        <dbReference type="Pfam" id="PF00586"/>
    </source>
</evidence>
<gene>
    <name evidence="2" type="ORF">SAMN02745912_03317</name>
</gene>
<keyword evidence="3" id="KW-1185">Reference proteome</keyword>
<keyword evidence="2" id="KW-0808">Transferase</keyword>
<reference evidence="2 3" key="1">
    <citation type="submission" date="2016-11" db="EMBL/GenBank/DDBJ databases">
        <authorList>
            <person name="Jaros S."/>
            <person name="Januszkiewicz K."/>
            <person name="Wedrychowicz H."/>
        </authorList>
    </citation>
    <scope>NUCLEOTIDE SEQUENCE [LARGE SCALE GENOMIC DNA]</scope>
    <source>
        <strain evidence="2 3">DSM 15212</strain>
    </source>
</reference>
<feature type="domain" description="PurM-like N-terminal" evidence="1">
    <location>
        <begin position="7"/>
        <end position="120"/>
    </location>
</feature>
<name>A0A1M6SIC2_PARC5</name>
<sequence>MLYTHRDVSFIHLNDSQFLAIACDSCGAIGLKEKDIVMVPPNITGKYTTRVCLMEILSIGATPIGITVNICNEPNPTGNNILKGVMDELSEAGFDIPITISTEKNMETYMTALGITIIGIINKNDILIKELSSGDYIYAIGNPSIGNEVLENQALISDLKILRKVLELEKENIKEVIPVGSSGIKGELDNLNKYRSIKIRFINNLKIDINKSAGPCTVIIAISKSKFKNDLGIPISLIGKII</sequence>
<accession>A0A1M6SIC2</accession>
<dbReference type="RefSeq" id="WP_073152622.1">
    <property type="nucleotide sequence ID" value="NZ_FRAG01000062.1"/>
</dbReference>
<proteinExistence type="predicted"/>